<reference evidence="4 5" key="1">
    <citation type="journal article" date="2014" name="BMC Genomics">
        <title>Comparison of environmental and isolate Sulfobacillus genomes reveals diverse carbon, sulfur, nitrogen, and hydrogen metabolisms.</title>
        <authorList>
            <person name="Justice N.B."/>
            <person name="Norman A."/>
            <person name="Brown C.T."/>
            <person name="Singh A."/>
            <person name="Thomas B.C."/>
            <person name="Banfield J.F."/>
        </authorList>
    </citation>
    <scope>NUCLEOTIDE SEQUENCE [LARGE SCALE GENOMIC DNA]</scope>
    <source>
        <strain evidence="4">AMDSBA3</strain>
    </source>
</reference>
<feature type="binding site" evidence="3">
    <location>
        <position position="203"/>
    </location>
    <ligand>
        <name>Zn(2+)</name>
        <dbReference type="ChEBI" id="CHEBI:29105"/>
        <label>1</label>
        <note>catalytic</note>
    </ligand>
</feature>
<sequence>MIGNPHELIRDAQKRKAAVPAFNIDSIDMAMGVIEAGQWLDRGFIMQVTVETLDIWGWEFFSEAITHLISRAHVPIALLLDHAKRVDDIRRAIDLGYPAVMYDGSALPLTDNIATTREVVHYAREHGCFVEGEVGHVARDGEPAHWEHLTSVEEAQTYWEAAGVDALAVAVGSKHGHYRTPEDINVERVHEIFEVIQAPLVLHGGSGMPVELFSQLIRRGIAKVNIGTELRRAWWSGIDGAEHAKPREALRAARAHVKTRSIEIMRTLSPAPNQP</sequence>
<dbReference type="GO" id="GO:0008270">
    <property type="term" value="F:zinc ion binding"/>
    <property type="evidence" value="ECO:0007669"/>
    <property type="project" value="InterPro"/>
</dbReference>
<dbReference type="InterPro" id="IPR013785">
    <property type="entry name" value="Aldolase_TIM"/>
</dbReference>
<comment type="cofactor">
    <cofactor evidence="3">
        <name>Zn(2+)</name>
        <dbReference type="ChEBI" id="CHEBI:29105"/>
    </cofactor>
    <text evidence="3">Binds 2 Zn(2+) ions per subunit. One is catalytic and the other provides a structural contribution.</text>
</comment>
<evidence type="ECO:0000256" key="2">
    <source>
        <dbReference type="PIRSR" id="PIRSR001359-2"/>
    </source>
</evidence>
<dbReference type="InterPro" id="IPR050246">
    <property type="entry name" value="Class_II_FBP_aldolase"/>
</dbReference>
<proteinExistence type="predicted"/>
<organism evidence="4 5">
    <name type="scientific">Sulfobacillus acidophilus</name>
    <dbReference type="NCBI Taxonomy" id="53633"/>
    <lineage>
        <taxon>Bacteria</taxon>
        <taxon>Bacillati</taxon>
        <taxon>Bacillota</taxon>
        <taxon>Clostridia</taxon>
        <taxon>Eubacteriales</taxon>
        <taxon>Clostridiales Family XVII. Incertae Sedis</taxon>
        <taxon>Sulfobacillus</taxon>
    </lineage>
</organism>
<feature type="binding site" evidence="2">
    <location>
        <begin position="204"/>
        <end position="206"/>
    </location>
    <ligand>
        <name>dihydroxyacetone phosphate</name>
        <dbReference type="ChEBI" id="CHEBI:57642"/>
    </ligand>
</feature>
<dbReference type="Proteomes" id="UP000241848">
    <property type="component" value="Unassembled WGS sequence"/>
</dbReference>
<dbReference type="Gene3D" id="3.20.20.70">
    <property type="entry name" value="Aldolase class I"/>
    <property type="match status" value="1"/>
</dbReference>
<dbReference type="GO" id="GO:0016832">
    <property type="term" value="F:aldehyde-lyase activity"/>
    <property type="evidence" value="ECO:0007669"/>
    <property type="project" value="InterPro"/>
</dbReference>
<keyword evidence="3" id="KW-0862">Zinc</keyword>
<feature type="binding site" evidence="2">
    <location>
        <begin position="225"/>
        <end position="228"/>
    </location>
    <ligand>
        <name>dihydroxyacetone phosphate</name>
        <dbReference type="ChEBI" id="CHEBI:57642"/>
    </ligand>
</feature>
<feature type="binding site" evidence="3">
    <location>
        <position position="82"/>
    </location>
    <ligand>
        <name>Zn(2+)</name>
        <dbReference type="ChEBI" id="CHEBI:29105"/>
        <label>1</label>
        <note>catalytic</note>
    </ligand>
</feature>
<comment type="caution">
    <text evidence="4">The sequence shown here is derived from an EMBL/GenBank/DDBJ whole genome shotgun (WGS) entry which is preliminary data.</text>
</comment>
<feature type="binding site" evidence="3">
    <location>
        <position position="133"/>
    </location>
    <ligand>
        <name>Zn(2+)</name>
        <dbReference type="ChEBI" id="CHEBI:29105"/>
        <label>2</label>
    </ligand>
</feature>
<keyword evidence="3" id="KW-0479">Metal-binding</keyword>
<dbReference type="PIRSF" id="PIRSF001359">
    <property type="entry name" value="F_bP_aldolase_II"/>
    <property type="match status" value="1"/>
</dbReference>
<evidence type="ECO:0000256" key="1">
    <source>
        <dbReference type="PIRSR" id="PIRSR001359-1"/>
    </source>
</evidence>
<gene>
    <name evidence="4" type="ORF">C7B45_08905</name>
</gene>
<dbReference type="PANTHER" id="PTHR30304:SF0">
    <property type="entry name" value="D-TAGATOSE-1,6-BISPHOSPHATE ALDOLASE SUBUNIT GATY-RELATED"/>
    <property type="match status" value="1"/>
</dbReference>
<dbReference type="InterPro" id="IPR000771">
    <property type="entry name" value="FBA_II"/>
</dbReference>
<feature type="binding site" evidence="2">
    <location>
        <position position="176"/>
    </location>
    <ligand>
        <name>dihydroxyacetone phosphate</name>
        <dbReference type="ChEBI" id="CHEBI:57642"/>
    </ligand>
</feature>
<dbReference type="EMBL" id="PXYV01000025">
    <property type="protein sequence ID" value="PSR21893.1"/>
    <property type="molecule type" value="Genomic_DNA"/>
</dbReference>
<protein>
    <submittedName>
        <fullName evidence="4">Tagatose-bisphosphate aldolase</fullName>
    </submittedName>
</protein>
<name>A0A2T2WI27_9FIRM</name>
<dbReference type="GO" id="GO:0005975">
    <property type="term" value="P:carbohydrate metabolic process"/>
    <property type="evidence" value="ECO:0007669"/>
    <property type="project" value="InterPro"/>
</dbReference>
<dbReference type="SUPFAM" id="SSF51569">
    <property type="entry name" value="Aldolase"/>
    <property type="match status" value="1"/>
</dbReference>
<accession>A0A2T2WI27</accession>
<feature type="active site" description="Proton donor" evidence="1">
    <location>
        <position position="81"/>
    </location>
</feature>
<evidence type="ECO:0000313" key="4">
    <source>
        <dbReference type="EMBL" id="PSR21893.1"/>
    </source>
</evidence>
<dbReference type="Pfam" id="PF01116">
    <property type="entry name" value="F_bP_aldolase"/>
    <property type="match status" value="1"/>
</dbReference>
<evidence type="ECO:0000313" key="5">
    <source>
        <dbReference type="Proteomes" id="UP000241848"/>
    </source>
</evidence>
<feature type="binding site" evidence="3">
    <location>
        <position position="103"/>
    </location>
    <ligand>
        <name>Zn(2+)</name>
        <dbReference type="ChEBI" id="CHEBI:29105"/>
        <label>2</label>
    </ligand>
</feature>
<feature type="binding site" evidence="3">
    <location>
        <position position="175"/>
    </location>
    <ligand>
        <name>Zn(2+)</name>
        <dbReference type="ChEBI" id="CHEBI:29105"/>
        <label>1</label>
        <note>catalytic</note>
    </ligand>
</feature>
<dbReference type="AlphaFoldDB" id="A0A2T2WI27"/>
<dbReference type="PANTHER" id="PTHR30304">
    <property type="entry name" value="D-TAGATOSE-1,6-BISPHOSPHATE ALDOLASE"/>
    <property type="match status" value="1"/>
</dbReference>
<evidence type="ECO:0000256" key="3">
    <source>
        <dbReference type="PIRSR" id="PIRSR001359-3"/>
    </source>
</evidence>